<dbReference type="AlphaFoldDB" id="A3IJT8"/>
<name>A3IJT8_9CHRO</name>
<sequence>MSKQYQFTAIFRLLTFFNLTSIPLKDRNEFLP</sequence>
<dbReference type="Proteomes" id="UP000003781">
    <property type="component" value="Unassembled WGS sequence"/>
</dbReference>
<gene>
    <name evidence="1" type="ORF">CY0110_19782</name>
</gene>
<evidence type="ECO:0000313" key="2">
    <source>
        <dbReference type="Proteomes" id="UP000003781"/>
    </source>
</evidence>
<dbReference type="EMBL" id="AAXW01000002">
    <property type="protein sequence ID" value="EAZ94070.1"/>
    <property type="molecule type" value="Genomic_DNA"/>
</dbReference>
<organism evidence="1 2">
    <name type="scientific">Crocosphaera chwakensis CCY0110</name>
    <dbReference type="NCBI Taxonomy" id="391612"/>
    <lineage>
        <taxon>Bacteria</taxon>
        <taxon>Bacillati</taxon>
        <taxon>Cyanobacteriota</taxon>
        <taxon>Cyanophyceae</taxon>
        <taxon>Oscillatoriophycideae</taxon>
        <taxon>Chroococcales</taxon>
        <taxon>Aphanothecaceae</taxon>
        <taxon>Crocosphaera</taxon>
        <taxon>Crocosphaera chwakensis</taxon>
    </lineage>
</organism>
<reference evidence="1 2" key="1">
    <citation type="submission" date="2007-03" db="EMBL/GenBank/DDBJ databases">
        <authorList>
            <person name="Stal L."/>
            <person name="Ferriera S."/>
            <person name="Johnson J."/>
            <person name="Kravitz S."/>
            <person name="Beeson K."/>
            <person name="Sutton G."/>
            <person name="Rogers Y.-H."/>
            <person name="Friedman R."/>
            <person name="Frazier M."/>
            <person name="Venter J.C."/>
        </authorList>
    </citation>
    <scope>NUCLEOTIDE SEQUENCE [LARGE SCALE GENOMIC DNA]</scope>
    <source>
        <strain evidence="1 2">CCY0110</strain>
    </source>
</reference>
<evidence type="ECO:0000313" key="1">
    <source>
        <dbReference type="EMBL" id="EAZ94070.1"/>
    </source>
</evidence>
<protein>
    <submittedName>
        <fullName evidence="1">Uncharacterized protein</fullName>
    </submittedName>
</protein>
<comment type="caution">
    <text evidence="1">The sequence shown here is derived from an EMBL/GenBank/DDBJ whole genome shotgun (WGS) entry which is preliminary data.</text>
</comment>
<proteinExistence type="predicted"/>
<accession>A3IJT8</accession>
<keyword evidence="2" id="KW-1185">Reference proteome</keyword>